<evidence type="ECO:0000313" key="2">
    <source>
        <dbReference type="EMBL" id="CAA9217491.1"/>
    </source>
</evidence>
<reference evidence="2" key="1">
    <citation type="submission" date="2020-02" db="EMBL/GenBank/DDBJ databases">
        <authorList>
            <person name="Meier V. D."/>
        </authorList>
    </citation>
    <scope>NUCLEOTIDE SEQUENCE</scope>
    <source>
        <strain evidence="2">AVDCRST_MAG10</strain>
    </source>
</reference>
<dbReference type="EMBL" id="CADCTB010000030">
    <property type="protein sequence ID" value="CAA9217491.1"/>
    <property type="molecule type" value="Genomic_DNA"/>
</dbReference>
<gene>
    <name evidence="2" type="ORF">AVDCRST_MAG10-484</name>
</gene>
<protein>
    <submittedName>
        <fullName evidence="2">Uncharacterized protein</fullName>
    </submittedName>
</protein>
<dbReference type="AlphaFoldDB" id="A0A6J4H9Z6"/>
<feature type="non-terminal residue" evidence="2">
    <location>
        <position position="49"/>
    </location>
</feature>
<accession>A0A6J4H9Z6</accession>
<name>A0A6J4H9Z6_9ACTN</name>
<evidence type="ECO:0000256" key="1">
    <source>
        <dbReference type="SAM" id="MobiDB-lite"/>
    </source>
</evidence>
<feature type="compositionally biased region" description="Basic residues" evidence="1">
    <location>
        <begin position="29"/>
        <end position="38"/>
    </location>
</feature>
<organism evidence="2">
    <name type="scientific">uncultured Acidimicrobiales bacterium</name>
    <dbReference type="NCBI Taxonomy" id="310071"/>
    <lineage>
        <taxon>Bacteria</taxon>
        <taxon>Bacillati</taxon>
        <taxon>Actinomycetota</taxon>
        <taxon>Acidimicrobiia</taxon>
        <taxon>Acidimicrobiales</taxon>
        <taxon>environmental samples</taxon>
    </lineage>
</organism>
<feature type="region of interest" description="Disordered" evidence="1">
    <location>
        <begin position="1"/>
        <end position="49"/>
    </location>
</feature>
<proteinExistence type="predicted"/>
<feature type="non-terminal residue" evidence="2">
    <location>
        <position position="1"/>
    </location>
</feature>
<sequence>GAYRGPGTESRGGFQPLPPAAPPIDRLHHGGRRIRGRRPALDLGCVPPM</sequence>